<sequence length="157" mass="17834">MPLHHLEHFLIQPQNLEDTAAWWCDVLGLEDGPHPDFGFPVKWLYIGDRDVVHMTTGGPNLSDARKNFRWQQSEAVYGSGVVDHVAFRCTGLEVMLKHLHKKSVDFQKRRVNDQGLFQLFLLDPNGVKVELNFDADEVTEVDPELLNENLIMAQGAG</sequence>
<name>A0A382R573_9ZZZZ</name>
<proteinExistence type="predicted"/>
<evidence type="ECO:0000259" key="1">
    <source>
        <dbReference type="PROSITE" id="PS51819"/>
    </source>
</evidence>
<dbReference type="Gene3D" id="3.10.180.10">
    <property type="entry name" value="2,3-Dihydroxybiphenyl 1,2-Dioxygenase, domain 1"/>
    <property type="match status" value="1"/>
</dbReference>
<accession>A0A382R573</accession>
<reference evidence="2" key="1">
    <citation type="submission" date="2018-05" db="EMBL/GenBank/DDBJ databases">
        <authorList>
            <person name="Lanie J.A."/>
            <person name="Ng W.-L."/>
            <person name="Kazmierczak K.M."/>
            <person name="Andrzejewski T.M."/>
            <person name="Davidsen T.M."/>
            <person name="Wayne K.J."/>
            <person name="Tettelin H."/>
            <person name="Glass J.I."/>
            <person name="Rusch D."/>
            <person name="Podicherti R."/>
            <person name="Tsui H.-C.T."/>
            <person name="Winkler M.E."/>
        </authorList>
    </citation>
    <scope>NUCLEOTIDE SEQUENCE</scope>
</reference>
<dbReference type="Pfam" id="PF00903">
    <property type="entry name" value="Glyoxalase"/>
    <property type="match status" value="1"/>
</dbReference>
<feature type="domain" description="VOC" evidence="1">
    <location>
        <begin position="5"/>
        <end position="134"/>
    </location>
</feature>
<dbReference type="AlphaFoldDB" id="A0A382R573"/>
<dbReference type="PROSITE" id="PS51819">
    <property type="entry name" value="VOC"/>
    <property type="match status" value="1"/>
</dbReference>
<dbReference type="InterPro" id="IPR037523">
    <property type="entry name" value="VOC_core"/>
</dbReference>
<protein>
    <recommendedName>
        <fullName evidence="1">VOC domain-containing protein</fullName>
    </recommendedName>
</protein>
<dbReference type="InterPro" id="IPR004360">
    <property type="entry name" value="Glyas_Fos-R_dOase_dom"/>
</dbReference>
<organism evidence="2">
    <name type="scientific">marine metagenome</name>
    <dbReference type="NCBI Taxonomy" id="408172"/>
    <lineage>
        <taxon>unclassified sequences</taxon>
        <taxon>metagenomes</taxon>
        <taxon>ecological metagenomes</taxon>
    </lineage>
</organism>
<dbReference type="EMBL" id="UINC01118909">
    <property type="protein sequence ID" value="SVC92360.1"/>
    <property type="molecule type" value="Genomic_DNA"/>
</dbReference>
<dbReference type="InterPro" id="IPR029068">
    <property type="entry name" value="Glyas_Bleomycin-R_OHBP_Dase"/>
</dbReference>
<gene>
    <name evidence="2" type="ORF">METZ01_LOCUS345214</name>
</gene>
<feature type="non-terminal residue" evidence="2">
    <location>
        <position position="157"/>
    </location>
</feature>
<dbReference type="SUPFAM" id="SSF54593">
    <property type="entry name" value="Glyoxalase/Bleomycin resistance protein/Dihydroxybiphenyl dioxygenase"/>
    <property type="match status" value="1"/>
</dbReference>
<evidence type="ECO:0000313" key="2">
    <source>
        <dbReference type="EMBL" id="SVC92360.1"/>
    </source>
</evidence>